<evidence type="ECO:0000313" key="3">
    <source>
        <dbReference type="Proteomes" id="UP000031631"/>
    </source>
</evidence>
<organism evidence="2 3">
    <name type="scientific">Thiolapillus brandeum</name>
    <dbReference type="NCBI Taxonomy" id="1076588"/>
    <lineage>
        <taxon>Bacteria</taxon>
        <taxon>Pseudomonadati</taxon>
        <taxon>Pseudomonadota</taxon>
        <taxon>Gammaproteobacteria</taxon>
        <taxon>Chromatiales</taxon>
        <taxon>Sedimenticolaceae</taxon>
        <taxon>Thiolapillus</taxon>
    </lineage>
</organism>
<dbReference type="Pfam" id="PF11306">
    <property type="entry name" value="DUF3108"/>
    <property type="match status" value="1"/>
</dbReference>
<proteinExistence type="predicted"/>
<accession>A0A7U6GKD3</accession>
<dbReference type="Proteomes" id="UP000031631">
    <property type="component" value="Chromosome"/>
</dbReference>
<reference evidence="2 3" key="1">
    <citation type="journal article" date="2014" name="PLoS ONE">
        <title>Physiological and genomic features of a novel sulfur-oxidizing gammaproteobacterium belonging to a previously uncultivated symbiotic lineage isolated from a hydrothermal vent.</title>
        <authorList>
            <person name="Nunoura T."/>
            <person name="Takaki Y."/>
            <person name="Kazama H."/>
            <person name="Kakuta J."/>
            <person name="Shimamura S."/>
            <person name="Makita H."/>
            <person name="Hirai M."/>
            <person name="Miyazaki M."/>
            <person name="Takai K."/>
        </authorList>
    </citation>
    <scope>NUCLEOTIDE SEQUENCE [LARGE SCALE GENOMIC DNA]</scope>
    <source>
        <strain evidence="2 3">Hiromi1</strain>
    </source>
</reference>
<gene>
    <name evidence="2" type="ORF">TBH_C2288</name>
</gene>
<protein>
    <recommendedName>
        <fullName evidence="4">DUF3108 domain-containing protein</fullName>
    </recommendedName>
</protein>
<keyword evidence="3" id="KW-1185">Reference proteome</keyword>
<dbReference type="OrthoDB" id="6007799at2"/>
<evidence type="ECO:0008006" key="4">
    <source>
        <dbReference type="Google" id="ProtNLM"/>
    </source>
</evidence>
<dbReference type="AlphaFoldDB" id="A0A7U6GKD3"/>
<sequence length="232" mass="26451">MMIPVRACLLLLLLSPAVQALEPFSAIYELSFNGVKKGETHFSLILHKDGYSFEAFTQPADQLVERDSKDEIMETSHGHFDNGRPEPDSYYYALRSASGTSMTEFFFDWKKMHLTLRSDDKQQKFILEDGTQDRLSYLLRAMVLLDSHQQEARFPRVSLEGSENIGLKKKLQKYISTRLGRMLAREISITSDRPGITRSLWLAAQHGGIPLLLTQKNDKGTVRMELVKIEAP</sequence>
<evidence type="ECO:0000256" key="1">
    <source>
        <dbReference type="SAM" id="SignalP"/>
    </source>
</evidence>
<feature type="chain" id="PRO_5031326309" description="DUF3108 domain-containing protein" evidence="1">
    <location>
        <begin position="21"/>
        <end position="232"/>
    </location>
</feature>
<feature type="signal peptide" evidence="1">
    <location>
        <begin position="1"/>
        <end position="20"/>
    </location>
</feature>
<dbReference type="RefSeq" id="WP_082030735.1">
    <property type="nucleotide sequence ID" value="NZ_AP012273.1"/>
</dbReference>
<dbReference type="KEGG" id="tbn:TBH_C2288"/>
<dbReference type="EMBL" id="AP012273">
    <property type="protein sequence ID" value="BAO45199.1"/>
    <property type="molecule type" value="Genomic_DNA"/>
</dbReference>
<dbReference type="InterPro" id="IPR021457">
    <property type="entry name" value="DUF3108"/>
</dbReference>
<name>A0A7U6GKD3_9GAMM</name>
<keyword evidence="1" id="KW-0732">Signal</keyword>
<evidence type="ECO:0000313" key="2">
    <source>
        <dbReference type="EMBL" id="BAO45199.1"/>
    </source>
</evidence>